<reference evidence="4 5" key="1">
    <citation type="submission" date="2017-12" db="EMBL/GenBank/DDBJ databases">
        <title>Genome Sequence of a Multidrug-Resistant Candida haemulonii Isolate from a Patient with Chronic Leg Ulcers in Israel.</title>
        <authorList>
            <person name="Chow N.A."/>
            <person name="Gade L."/>
            <person name="Batra D."/>
            <person name="Rowe L.A."/>
            <person name="Ben-Ami R."/>
            <person name="Loparev V.N."/>
            <person name="Litvintseva A.P."/>
        </authorList>
    </citation>
    <scope>NUCLEOTIDE SEQUENCE [LARGE SCALE GENOMIC DNA]</scope>
    <source>
        <strain evidence="4 5">B11899</strain>
    </source>
</reference>
<comment type="subcellular location">
    <subcellularLocation>
        <location evidence="1">Nucleus</location>
    </subcellularLocation>
</comment>
<evidence type="ECO:0000256" key="2">
    <source>
        <dbReference type="ARBA" id="ARBA00023242"/>
    </source>
</evidence>
<dbReference type="VEuPathDB" id="FungiDB:CXQ85_001192"/>
<dbReference type="Proteomes" id="UP000244309">
    <property type="component" value="Unassembled WGS sequence"/>
</dbReference>
<dbReference type="OrthoDB" id="5419315at2759"/>
<evidence type="ECO:0008006" key="6">
    <source>
        <dbReference type="Google" id="ProtNLM"/>
    </source>
</evidence>
<dbReference type="Pfam" id="PF11951">
    <property type="entry name" value="Fungal_trans_2"/>
    <property type="match status" value="1"/>
</dbReference>
<dbReference type="GO" id="GO:0045944">
    <property type="term" value="P:positive regulation of transcription by RNA polymerase II"/>
    <property type="evidence" value="ECO:0007669"/>
    <property type="project" value="TreeGrafter"/>
</dbReference>
<name>A0A2V1APL5_9ASCO</name>
<evidence type="ECO:0000256" key="3">
    <source>
        <dbReference type="SAM" id="MobiDB-lite"/>
    </source>
</evidence>
<keyword evidence="5" id="KW-1185">Reference proteome</keyword>
<dbReference type="PANTHER" id="PTHR37534:SF7">
    <property type="entry name" value="TRANSCRIPTIONAL ACTIVATOR PROTEIN UGA3"/>
    <property type="match status" value="1"/>
</dbReference>
<evidence type="ECO:0000313" key="5">
    <source>
        <dbReference type="Proteomes" id="UP000244309"/>
    </source>
</evidence>
<dbReference type="GO" id="GO:0000976">
    <property type="term" value="F:transcription cis-regulatory region binding"/>
    <property type="evidence" value="ECO:0007669"/>
    <property type="project" value="TreeGrafter"/>
</dbReference>
<dbReference type="GO" id="GO:0003700">
    <property type="term" value="F:DNA-binding transcription factor activity"/>
    <property type="evidence" value="ECO:0007669"/>
    <property type="project" value="TreeGrafter"/>
</dbReference>
<accession>A0A2V1APL5</accession>
<organism evidence="4 5">
    <name type="scientific">Candidozyma haemuli</name>
    <dbReference type="NCBI Taxonomy" id="45357"/>
    <lineage>
        <taxon>Eukaryota</taxon>
        <taxon>Fungi</taxon>
        <taxon>Dikarya</taxon>
        <taxon>Ascomycota</taxon>
        <taxon>Saccharomycotina</taxon>
        <taxon>Pichiomycetes</taxon>
        <taxon>Metschnikowiaceae</taxon>
        <taxon>Candidozyma</taxon>
    </lineage>
</organism>
<dbReference type="PANTHER" id="PTHR37534">
    <property type="entry name" value="TRANSCRIPTIONAL ACTIVATOR PROTEIN UGA3"/>
    <property type="match status" value="1"/>
</dbReference>
<evidence type="ECO:0000313" key="4">
    <source>
        <dbReference type="EMBL" id="PVH18901.1"/>
    </source>
</evidence>
<protein>
    <recommendedName>
        <fullName evidence="6">Transcription factor domain-containing protein</fullName>
    </recommendedName>
</protein>
<dbReference type="InterPro" id="IPR021858">
    <property type="entry name" value="Fun_TF"/>
</dbReference>
<dbReference type="AlphaFoldDB" id="A0A2V1APL5"/>
<comment type="caution">
    <text evidence="4">The sequence shown here is derived from an EMBL/GenBank/DDBJ whole genome shotgun (WGS) entry which is preliminary data.</text>
</comment>
<evidence type="ECO:0000256" key="1">
    <source>
        <dbReference type="ARBA" id="ARBA00004123"/>
    </source>
</evidence>
<dbReference type="EMBL" id="PKFO01000001">
    <property type="protein sequence ID" value="PVH18901.1"/>
    <property type="molecule type" value="Genomic_DNA"/>
</dbReference>
<dbReference type="GO" id="GO:0005634">
    <property type="term" value="C:nucleus"/>
    <property type="evidence" value="ECO:0007669"/>
    <property type="project" value="UniProtKB-SubCell"/>
</dbReference>
<keyword evidence="2" id="KW-0539">Nucleus</keyword>
<feature type="region of interest" description="Disordered" evidence="3">
    <location>
        <begin position="1"/>
        <end position="41"/>
    </location>
</feature>
<feature type="compositionally biased region" description="Basic and acidic residues" evidence="3">
    <location>
        <begin position="1"/>
        <end position="27"/>
    </location>
</feature>
<gene>
    <name evidence="4" type="ORF">CXQ85_001192</name>
</gene>
<proteinExistence type="predicted"/>
<sequence length="485" mass="55257">MKLDCEWPKTKPNPHDRVAKRASKPEILRPQTPDSPKDNVDPRLQLVLSAQSSPKGSPDLFELFNMPFDNILFGTVVPQLDDTGVEFLSHYSEAFCSFIPIGTDSSNYFLKTFMQLAQSRDSILYALCAWGGFWLQLREKSSIDYSQPWNYMQKAAKLICSEIGDNLVPSTSEDFFVLLAFYLIFIGIEVTTGDVCHWGGFLTQCSNLINSFGGLAAVCQMFSNNNDIKWLLHNFQFHDLLSSNAVRQGTLIPIEEYEAVLPDDVNYGLDPLQGALGRVYNLFGEIGNAQVNLRRQWTEIEDALELAVAHRSTEVEEARKKYFETVRATFKEFQDKISTCSPSEMHLEILEQSPKELALQTKLFELYVLICQIHLHSGVIRSPPVSFQQQDLLSQAIELIDQLMDTRMIVSLSLSLLVCGTTCCTEYDRERMRERFRKARLTYHVQNLTRIEETVEEVWTRNPDGNGVVDWAALAEEKGWNLYVG</sequence>
<dbReference type="RefSeq" id="XP_025339841.1">
    <property type="nucleotide sequence ID" value="XM_025484910.1"/>
</dbReference>
<dbReference type="GeneID" id="37006523"/>